<dbReference type="Proteomes" id="UP000256845">
    <property type="component" value="Unassembled WGS sequence"/>
</dbReference>
<dbReference type="InterPro" id="IPR028978">
    <property type="entry name" value="Chorismate_lyase_/UTRA_dom_sf"/>
</dbReference>
<dbReference type="RefSeq" id="WP_115936745.1">
    <property type="nucleotide sequence ID" value="NZ_QRDW01000004.1"/>
</dbReference>
<feature type="domain" description="HTH gntR-type" evidence="5">
    <location>
        <begin position="7"/>
        <end position="75"/>
    </location>
</feature>
<dbReference type="GO" id="GO:0003677">
    <property type="term" value="F:DNA binding"/>
    <property type="evidence" value="ECO:0007669"/>
    <property type="project" value="UniProtKB-UniRule"/>
</dbReference>
<keyword evidence="3" id="KW-0804">Transcription</keyword>
<name>A0A3D9HN84_9PROT</name>
<dbReference type="InterPro" id="IPR010248">
    <property type="entry name" value="His_ut_repres"/>
</dbReference>
<dbReference type="GO" id="GO:0003700">
    <property type="term" value="F:DNA-binding transcription factor activity"/>
    <property type="evidence" value="ECO:0007669"/>
    <property type="project" value="UniProtKB-UniRule"/>
</dbReference>
<dbReference type="Gene3D" id="3.40.1410.10">
    <property type="entry name" value="Chorismate lyase-like"/>
    <property type="match status" value="1"/>
</dbReference>
<dbReference type="PANTHER" id="PTHR44846">
    <property type="entry name" value="MANNOSYL-D-GLYCERATE TRANSPORT/METABOLISM SYSTEM REPRESSOR MNGR-RELATED"/>
    <property type="match status" value="1"/>
</dbReference>
<dbReference type="PRINTS" id="PR00035">
    <property type="entry name" value="HTHGNTR"/>
</dbReference>
<dbReference type="SMART" id="SM00866">
    <property type="entry name" value="UTRA"/>
    <property type="match status" value="1"/>
</dbReference>
<dbReference type="SUPFAM" id="SSF46785">
    <property type="entry name" value="Winged helix' DNA-binding domain"/>
    <property type="match status" value="1"/>
</dbReference>
<dbReference type="InterPro" id="IPR050679">
    <property type="entry name" value="Bact_HTH_transcr_reg"/>
</dbReference>
<keyword evidence="7" id="KW-1185">Reference proteome</keyword>
<evidence type="ECO:0000259" key="5">
    <source>
        <dbReference type="PROSITE" id="PS50949"/>
    </source>
</evidence>
<dbReference type="AlphaFoldDB" id="A0A3D9HN84"/>
<dbReference type="InterPro" id="IPR036388">
    <property type="entry name" value="WH-like_DNA-bd_sf"/>
</dbReference>
<dbReference type="GO" id="GO:0045892">
    <property type="term" value="P:negative regulation of DNA-templated transcription"/>
    <property type="evidence" value="ECO:0007669"/>
    <property type="project" value="UniProtKB-UniRule"/>
</dbReference>
<evidence type="ECO:0000256" key="4">
    <source>
        <dbReference type="NCBIfam" id="TIGR02018"/>
    </source>
</evidence>
<reference evidence="6 7" key="1">
    <citation type="submission" date="2018-07" db="EMBL/GenBank/DDBJ databases">
        <title>Genomic Encyclopedia of Type Strains, Phase III (KMG-III): the genomes of soil and plant-associated and newly described type strains.</title>
        <authorList>
            <person name="Whitman W."/>
        </authorList>
    </citation>
    <scope>NUCLEOTIDE SEQUENCE [LARGE SCALE GENOMIC DNA]</scope>
    <source>
        <strain evidence="6 7">CECT 8488</strain>
    </source>
</reference>
<dbReference type="SUPFAM" id="SSF64288">
    <property type="entry name" value="Chorismate lyase-like"/>
    <property type="match status" value="1"/>
</dbReference>
<dbReference type="SMART" id="SM00345">
    <property type="entry name" value="HTH_GNTR"/>
    <property type="match status" value="1"/>
</dbReference>
<evidence type="ECO:0000256" key="2">
    <source>
        <dbReference type="ARBA" id="ARBA00023125"/>
    </source>
</evidence>
<evidence type="ECO:0000256" key="1">
    <source>
        <dbReference type="ARBA" id="ARBA00023015"/>
    </source>
</evidence>
<gene>
    <name evidence="6" type="ORF">DFP90_104233</name>
</gene>
<evidence type="ECO:0000313" key="6">
    <source>
        <dbReference type="EMBL" id="RED50960.1"/>
    </source>
</evidence>
<keyword evidence="1" id="KW-0805">Transcription regulation</keyword>
<dbReference type="NCBIfam" id="TIGR02018">
    <property type="entry name" value="his_ut_repres"/>
    <property type="match status" value="1"/>
</dbReference>
<dbReference type="CDD" id="cd07377">
    <property type="entry name" value="WHTH_GntR"/>
    <property type="match status" value="1"/>
</dbReference>
<dbReference type="OrthoDB" id="9808698at2"/>
<dbReference type="Gene3D" id="1.10.10.10">
    <property type="entry name" value="Winged helix-like DNA-binding domain superfamily/Winged helix DNA-binding domain"/>
    <property type="match status" value="1"/>
</dbReference>
<dbReference type="InterPro" id="IPR036390">
    <property type="entry name" value="WH_DNA-bd_sf"/>
</dbReference>
<dbReference type="Pfam" id="PF00392">
    <property type="entry name" value="GntR"/>
    <property type="match status" value="1"/>
</dbReference>
<dbReference type="EMBL" id="QRDW01000004">
    <property type="protein sequence ID" value="RED50960.1"/>
    <property type="molecule type" value="Genomic_DNA"/>
</dbReference>
<evidence type="ECO:0000313" key="7">
    <source>
        <dbReference type="Proteomes" id="UP000256845"/>
    </source>
</evidence>
<keyword evidence="2" id="KW-0238">DNA-binding</keyword>
<dbReference type="InterPro" id="IPR000524">
    <property type="entry name" value="Tscrpt_reg_HTH_GntR"/>
</dbReference>
<sequence length="245" mass="27486">MSDQAPVPRYKMVRDHIIRNIRSGAWAADSKIPSENELVRELDVSRMTVNRALRELTSEGMLRRVQGLGSFVAGPQPQSVLLELRNIADEIRERGHAYHAEILCLEEEAASPALAAYMYLEGDNKVFHSMIVHHENEIPVQLEDRYVSKAVVPGYRDNDFTSITPNEFLVKAAPAEEVEHLVEACLPDETVADALRMEPGQPCLLLHRRTWSSGKVVSSAKLYHPGDRYRLGAHFHSSPTGQPVD</sequence>
<dbReference type="Pfam" id="PF07702">
    <property type="entry name" value="UTRA"/>
    <property type="match status" value="1"/>
</dbReference>
<accession>A0A3D9HN84</accession>
<dbReference type="FunFam" id="1.10.10.10:FF:000079">
    <property type="entry name" value="GntR family transcriptional regulator"/>
    <property type="match status" value="1"/>
</dbReference>
<dbReference type="InterPro" id="IPR011663">
    <property type="entry name" value="UTRA"/>
</dbReference>
<proteinExistence type="predicted"/>
<dbReference type="GO" id="GO:0006547">
    <property type="term" value="P:L-histidine metabolic process"/>
    <property type="evidence" value="ECO:0007669"/>
    <property type="project" value="UniProtKB-UniRule"/>
</dbReference>
<evidence type="ECO:0000256" key="3">
    <source>
        <dbReference type="ARBA" id="ARBA00023163"/>
    </source>
</evidence>
<protein>
    <recommendedName>
        <fullName evidence="4">Histidine utilization repressor</fullName>
    </recommendedName>
</protein>
<comment type="caution">
    <text evidence="6">The sequence shown here is derived from an EMBL/GenBank/DDBJ whole genome shotgun (WGS) entry which is preliminary data.</text>
</comment>
<dbReference type="PROSITE" id="PS50949">
    <property type="entry name" value="HTH_GNTR"/>
    <property type="match status" value="1"/>
</dbReference>
<organism evidence="6 7">
    <name type="scientific">Aestuariispira insulae</name>
    <dbReference type="NCBI Taxonomy" id="1461337"/>
    <lineage>
        <taxon>Bacteria</taxon>
        <taxon>Pseudomonadati</taxon>
        <taxon>Pseudomonadota</taxon>
        <taxon>Alphaproteobacteria</taxon>
        <taxon>Rhodospirillales</taxon>
        <taxon>Kiloniellaceae</taxon>
        <taxon>Aestuariispira</taxon>
    </lineage>
</organism>
<dbReference type="PANTHER" id="PTHR44846:SF16">
    <property type="entry name" value="TRANSCRIPTIONAL REGULATOR PHNF-RELATED"/>
    <property type="match status" value="1"/>
</dbReference>